<sequence>MENKKFLVKRMRNRILVESAVEYFFRQVYKNHDYGGAKEWMDSDYLELTLEKYSIFCRKKDNIITLDNEEFSYDFSYITGLCSSLLRDKIEV</sequence>
<organism evidence="1">
    <name type="scientific">Siphoviridae sp. ctzSN25</name>
    <dbReference type="NCBI Taxonomy" id="2826529"/>
    <lineage>
        <taxon>Viruses</taxon>
        <taxon>Duplodnaviria</taxon>
        <taxon>Heunggongvirae</taxon>
        <taxon>Uroviricota</taxon>
        <taxon>Caudoviricetes</taxon>
    </lineage>
</organism>
<protein>
    <submittedName>
        <fullName evidence="1">Uncharacterized protein</fullName>
    </submittedName>
</protein>
<name>A0A8S5QW62_9CAUD</name>
<dbReference type="EMBL" id="BK015743">
    <property type="protein sequence ID" value="DAE22933.1"/>
    <property type="molecule type" value="Genomic_DNA"/>
</dbReference>
<reference evidence="1" key="1">
    <citation type="journal article" date="2021" name="Proc. Natl. Acad. Sci. U.S.A.">
        <title>A Catalog of Tens of Thousands of Viruses from Human Metagenomes Reveals Hidden Associations with Chronic Diseases.</title>
        <authorList>
            <person name="Tisza M.J."/>
            <person name="Buck C.B."/>
        </authorList>
    </citation>
    <scope>NUCLEOTIDE SEQUENCE</scope>
    <source>
        <strain evidence="1">CtzSN25</strain>
    </source>
</reference>
<evidence type="ECO:0000313" key="1">
    <source>
        <dbReference type="EMBL" id="DAE22933.1"/>
    </source>
</evidence>
<proteinExistence type="predicted"/>
<accession>A0A8S5QW62</accession>